<keyword evidence="10" id="KW-1185">Reference proteome</keyword>
<dbReference type="InterPro" id="IPR002781">
    <property type="entry name" value="TM_pro_TauE-like"/>
</dbReference>
<keyword evidence="6 8" id="KW-1133">Transmembrane helix</keyword>
<keyword evidence="5 8" id="KW-0812">Transmembrane</keyword>
<keyword evidence="7 8" id="KW-0472">Membrane</keyword>
<organism evidence="9 10">
    <name type="scientific">Pararhodobacter marinus</name>
    <dbReference type="NCBI Taxonomy" id="2184063"/>
    <lineage>
        <taxon>Bacteria</taxon>
        <taxon>Pseudomonadati</taxon>
        <taxon>Pseudomonadota</taxon>
        <taxon>Alphaproteobacteria</taxon>
        <taxon>Rhodobacterales</taxon>
        <taxon>Paracoccaceae</taxon>
        <taxon>Pararhodobacter</taxon>
    </lineage>
</organism>
<evidence type="ECO:0000313" key="10">
    <source>
        <dbReference type="Proteomes" id="UP000244940"/>
    </source>
</evidence>
<feature type="transmembrane region" description="Helical" evidence="8">
    <location>
        <begin position="84"/>
        <end position="103"/>
    </location>
</feature>
<feature type="transmembrane region" description="Helical" evidence="8">
    <location>
        <begin position="174"/>
        <end position="192"/>
    </location>
</feature>
<comment type="caution">
    <text evidence="9">The sequence shown here is derived from an EMBL/GenBank/DDBJ whole genome shotgun (WGS) entry which is preliminary data.</text>
</comment>
<dbReference type="OrthoDB" id="7028171at2"/>
<evidence type="ECO:0000256" key="2">
    <source>
        <dbReference type="ARBA" id="ARBA00009142"/>
    </source>
</evidence>
<dbReference type="Proteomes" id="UP000244940">
    <property type="component" value="Unassembled WGS sequence"/>
</dbReference>
<reference evidence="9 10" key="1">
    <citation type="submission" date="2018-05" db="EMBL/GenBank/DDBJ databases">
        <title>Pararhodobacter marina sp. nov., isolated from deep-sea water of the Indian Ocean.</title>
        <authorList>
            <person name="Lai Q.Sr."/>
            <person name="Liu X."/>
            <person name="Shao Z."/>
        </authorList>
    </citation>
    <scope>NUCLEOTIDE SEQUENCE [LARGE SCALE GENOMIC DNA]</scope>
    <source>
        <strain evidence="9 10">CIC4N-9</strain>
    </source>
</reference>
<keyword evidence="3" id="KW-0813">Transport</keyword>
<evidence type="ECO:0000256" key="3">
    <source>
        <dbReference type="ARBA" id="ARBA00022448"/>
    </source>
</evidence>
<evidence type="ECO:0000256" key="8">
    <source>
        <dbReference type="RuleBase" id="RU363041"/>
    </source>
</evidence>
<evidence type="ECO:0000256" key="1">
    <source>
        <dbReference type="ARBA" id="ARBA00004651"/>
    </source>
</evidence>
<comment type="subcellular location">
    <subcellularLocation>
        <location evidence="1 8">Cell membrane</location>
        <topology evidence="1 8">Multi-pass membrane protein</topology>
    </subcellularLocation>
</comment>
<accession>A0A2U2CEB7</accession>
<proteinExistence type="inferred from homology"/>
<dbReference type="GeneID" id="94364350"/>
<feature type="transmembrane region" description="Helical" evidence="8">
    <location>
        <begin position="110"/>
        <end position="129"/>
    </location>
</feature>
<dbReference type="EMBL" id="QEYD01000003">
    <property type="protein sequence ID" value="PWE30169.1"/>
    <property type="molecule type" value="Genomic_DNA"/>
</dbReference>
<dbReference type="RefSeq" id="WP_109532316.1">
    <property type="nucleotide sequence ID" value="NZ_QEYD01000003.1"/>
</dbReference>
<dbReference type="InterPro" id="IPR052017">
    <property type="entry name" value="TSUP"/>
</dbReference>
<feature type="transmembrane region" description="Helical" evidence="8">
    <location>
        <begin position="52"/>
        <end position="72"/>
    </location>
</feature>
<evidence type="ECO:0000256" key="6">
    <source>
        <dbReference type="ARBA" id="ARBA00022989"/>
    </source>
</evidence>
<evidence type="ECO:0000256" key="7">
    <source>
        <dbReference type="ARBA" id="ARBA00023136"/>
    </source>
</evidence>
<feature type="transmembrane region" description="Helical" evidence="8">
    <location>
        <begin position="204"/>
        <end position="226"/>
    </location>
</feature>
<protein>
    <recommendedName>
        <fullName evidence="8">Probable membrane transporter protein</fullName>
    </recommendedName>
</protein>
<name>A0A2U2CEB7_9RHOB</name>
<keyword evidence="4 8" id="KW-1003">Cell membrane</keyword>
<feature type="transmembrane region" description="Helical" evidence="8">
    <location>
        <begin position="15"/>
        <end position="40"/>
    </location>
</feature>
<evidence type="ECO:0000256" key="4">
    <source>
        <dbReference type="ARBA" id="ARBA00022475"/>
    </source>
</evidence>
<dbReference type="PANTHER" id="PTHR30269">
    <property type="entry name" value="TRANSMEMBRANE PROTEIN YFCA"/>
    <property type="match status" value="1"/>
</dbReference>
<comment type="similarity">
    <text evidence="2 8">Belongs to the 4-toluene sulfonate uptake permease (TSUP) (TC 2.A.102) family.</text>
</comment>
<dbReference type="GO" id="GO:0005886">
    <property type="term" value="C:plasma membrane"/>
    <property type="evidence" value="ECO:0007669"/>
    <property type="project" value="UniProtKB-SubCell"/>
</dbReference>
<gene>
    <name evidence="9" type="ORF">C4N9_05580</name>
</gene>
<feature type="transmembrane region" description="Helical" evidence="8">
    <location>
        <begin position="141"/>
        <end position="162"/>
    </location>
</feature>
<dbReference type="AlphaFoldDB" id="A0A2U2CEB7"/>
<sequence length="258" mass="27536">MDFLTHWTVFQSPSMVWVTLLAVGLVGLSKGGLGGAFALMGVPLMSLVMPPVLAAAVLLPVLLMMDAASLWIWRHWRDGEVLRVMLPAAMVGIAAGWAAAAVTSDAAVRLIVGIVALGFAARALLGRFIGTAPRYVPAMGWLWGTIAGFTSFVAHAGGPLFQIQVLPKRLDPKLYTGTSVLFFAVVNLVKVVPYAALGLFERDVLVSALILLPLAFISVRAGAAVIKRMKPEVFYPFTYSMVVVVGVKLVWDGVSALF</sequence>
<evidence type="ECO:0000313" key="9">
    <source>
        <dbReference type="EMBL" id="PWE30169.1"/>
    </source>
</evidence>
<feature type="transmembrane region" description="Helical" evidence="8">
    <location>
        <begin position="233"/>
        <end position="251"/>
    </location>
</feature>
<dbReference type="PANTHER" id="PTHR30269:SF37">
    <property type="entry name" value="MEMBRANE TRANSPORTER PROTEIN"/>
    <property type="match status" value="1"/>
</dbReference>
<evidence type="ECO:0000256" key="5">
    <source>
        <dbReference type="ARBA" id="ARBA00022692"/>
    </source>
</evidence>
<dbReference type="Pfam" id="PF01925">
    <property type="entry name" value="TauE"/>
    <property type="match status" value="1"/>
</dbReference>